<dbReference type="Pfam" id="PF13462">
    <property type="entry name" value="Thioredoxin_4"/>
    <property type="match status" value="1"/>
</dbReference>
<dbReference type="Proteomes" id="UP000177745">
    <property type="component" value="Unassembled WGS sequence"/>
</dbReference>
<sequence length="167" mass="18532">MTGTKDAKVNVVEFGDYQCPACAYANPIVRQLVEAYKDNPNANFVYRNFPLPQHSNAMISAEAAEAAGVQGKFWEMHDMLYEGQKEWSGNPKALEIFAGYAQKLGLDVKAFTDAVSQEKFKDTILKDRSDGQALGINSTPTFFVNGEKLNGIPSLEEFKKLIDSKLQ</sequence>
<evidence type="ECO:0000259" key="6">
    <source>
        <dbReference type="PROSITE" id="PS51352"/>
    </source>
</evidence>
<dbReference type="AlphaFoldDB" id="A0A1F8H7S2"/>
<keyword evidence="4" id="KW-1015">Disulfide bond</keyword>
<evidence type="ECO:0000256" key="3">
    <source>
        <dbReference type="ARBA" id="ARBA00023002"/>
    </source>
</evidence>
<gene>
    <name evidence="7" type="ORF">A3G51_01225</name>
</gene>
<comment type="similarity">
    <text evidence="1">Belongs to the thioredoxin family. DsbA subfamily.</text>
</comment>
<feature type="domain" description="Thioredoxin" evidence="6">
    <location>
        <begin position="1"/>
        <end position="167"/>
    </location>
</feature>
<dbReference type="InterPro" id="IPR012336">
    <property type="entry name" value="Thioredoxin-like_fold"/>
</dbReference>
<keyword evidence="5" id="KW-0676">Redox-active center</keyword>
<dbReference type="PROSITE" id="PS51352">
    <property type="entry name" value="THIOREDOXIN_2"/>
    <property type="match status" value="1"/>
</dbReference>
<name>A0A1F8H7S2_9BACT</name>
<evidence type="ECO:0000256" key="5">
    <source>
        <dbReference type="ARBA" id="ARBA00023284"/>
    </source>
</evidence>
<evidence type="ECO:0000256" key="2">
    <source>
        <dbReference type="ARBA" id="ARBA00022729"/>
    </source>
</evidence>
<dbReference type="InterPro" id="IPR013766">
    <property type="entry name" value="Thioredoxin_domain"/>
</dbReference>
<dbReference type="Gene3D" id="3.40.30.10">
    <property type="entry name" value="Glutaredoxin"/>
    <property type="match status" value="1"/>
</dbReference>
<evidence type="ECO:0000313" key="7">
    <source>
        <dbReference type="EMBL" id="OGN33641.1"/>
    </source>
</evidence>
<reference evidence="7 8" key="1">
    <citation type="journal article" date="2016" name="Nat. Commun.">
        <title>Thousands of microbial genomes shed light on interconnected biogeochemical processes in an aquifer system.</title>
        <authorList>
            <person name="Anantharaman K."/>
            <person name="Brown C.T."/>
            <person name="Hug L.A."/>
            <person name="Sharon I."/>
            <person name="Castelle C.J."/>
            <person name="Probst A.J."/>
            <person name="Thomas B.C."/>
            <person name="Singh A."/>
            <person name="Wilkins M.J."/>
            <person name="Karaoz U."/>
            <person name="Brodie E.L."/>
            <person name="Williams K.H."/>
            <person name="Hubbard S.S."/>
            <person name="Banfield J.F."/>
        </authorList>
    </citation>
    <scope>NUCLEOTIDE SEQUENCE [LARGE SCALE GENOMIC DNA]</scope>
</reference>
<dbReference type="EMBL" id="MGKY01000014">
    <property type="protein sequence ID" value="OGN33641.1"/>
    <property type="molecule type" value="Genomic_DNA"/>
</dbReference>
<proteinExistence type="inferred from homology"/>
<protein>
    <recommendedName>
        <fullName evidence="6">Thioredoxin domain-containing protein</fullName>
    </recommendedName>
</protein>
<evidence type="ECO:0000256" key="1">
    <source>
        <dbReference type="ARBA" id="ARBA00005791"/>
    </source>
</evidence>
<keyword evidence="3" id="KW-0560">Oxidoreductase</keyword>
<dbReference type="SUPFAM" id="SSF52833">
    <property type="entry name" value="Thioredoxin-like"/>
    <property type="match status" value="1"/>
</dbReference>
<evidence type="ECO:0000256" key="4">
    <source>
        <dbReference type="ARBA" id="ARBA00023157"/>
    </source>
</evidence>
<accession>A0A1F8H7S2</accession>
<dbReference type="PANTHER" id="PTHR13887">
    <property type="entry name" value="GLUTATHIONE S-TRANSFERASE KAPPA"/>
    <property type="match status" value="1"/>
</dbReference>
<dbReference type="InterPro" id="IPR036249">
    <property type="entry name" value="Thioredoxin-like_sf"/>
</dbReference>
<evidence type="ECO:0000313" key="8">
    <source>
        <dbReference type="Proteomes" id="UP000177745"/>
    </source>
</evidence>
<keyword evidence="2" id="KW-0732">Signal</keyword>
<dbReference type="PANTHER" id="PTHR13887:SF14">
    <property type="entry name" value="DISULFIDE BOND FORMATION PROTEIN D"/>
    <property type="match status" value="1"/>
</dbReference>
<dbReference type="GO" id="GO:0016491">
    <property type="term" value="F:oxidoreductase activity"/>
    <property type="evidence" value="ECO:0007669"/>
    <property type="project" value="UniProtKB-KW"/>
</dbReference>
<organism evidence="7 8">
    <name type="scientific">Candidatus Yanofskybacteria bacterium RIFCSPLOWO2_12_FULL_43_11b</name>
    <dbReference type="NCBI Taxonomy" id="1802710"/>
    <lineage>
        <taxon>Bacteria</taxon>
        <taxon>Candidatus Yanofskyibacteriota</taxon>
    </lineage>
</organism>
<comment type="caution">
    <text evidence="7">The sequence shown here is derived from an EMBL/GenBank/DDBJ whole genome shotgun (WGS) entry which is preliminary data.</text>
</comment>